<evidence type="ECO:0000256" key="5">
    <source>
        <dbReference type="ARBA" id="ARBA00023242"/>
    </source>
</evidence>
<feature type="non-terminal residue" evidence="7">
    <location>
        <position position="323"/>
    </location>
</feature>
<dbReference type="GO" id="GO:0005634">
    <property type="term" value="C:nucleus"/>
    <property type="evidence" value="ECO:0007669"/>
    <property type="project" value="UniProtKB-SubCell"/>
</dbReference>
<dbReference type="AlphaFoldDB" id="A0A7K9BKG8"/>
<dbReference type="InterPro" id="IPR035500">
    <property type="entry name" value="NHR-like_dom_sf"/>
</dbReference>
<evidence type="ECO:0000256" key="1">
    <source>
        <dbReference type="ARBA" id="ARBA00004123"/>
    </source>
</evidence>
<evidence type="ECO:0000256" key="2">
    <source>
        <dbReference type="ARBA" id="ARBA00023015"/>
    </source>
</evidence>
<dbReference type="SMART" id="SM00430">
    <property type="entry name" value="HOLI"/>
    <property type="match status" value="1"/>
</dbReference>
<dbReference type="PRINTS" id="PR01293">
    <property type="entry name" value="RORNUCRECPTR"/>
</dbReference>
<protein>
    <submittedName>
        <fullName evidence="7">RORG protein</fullName>
    </submittedName>
</protein>
<keyword evidence="4" id="KW-0675">Receptor</keyword>
<dbReference type="InterPro" id="IPR003079">
    <property type="entry name" value="ROR_rcpt"/>
</dbReference>
<keyword evidence="8" id="KW-1185">Reference proteome</keyword>
<keyword evidence="3" id="KW-0804">Transcription</keyword>
<gene>
    <name evidence="7" type="primary">Rorc</name>
    <name evidence="7" type="ORF">PSIHAE_R04306</name>
</gene>
<dbReference type="PANTHER" id="PTHR45805">
    <property type="entry name" value="NUCLEAR HORMONE RECEPTOR HR3-RELATED"/>
    <property type="match status" value="1"/>
</dbReference>
<dbReference type="PANTHER" id="PTHR45805:SF1">
    <property type="entry name" value="NUCLEAR RECEPTOR ROR-GAMMA"/>
    <property type="match status" value="1"/>
</dbReference>
<dbReference type="PROSITE" id="PS51843">
    <property type="entry name" value="NR_LBD"/>
    <property type="match status" value="1"/>
</dbReference>
<dbReference type="InterPro" id="IPR000536">
    <property type="entry name" value="Nucl_hrmn_rcpt_lig-bd"/>
</dbReference>
<dbReference type="PRINTS" id="PR00398">
    <property type="entry name" value="STRDHORMONER"/>
</dbReference>
<organism evidence="7 8">
    <name type="scientific">Psilopogon haemacephalus</name>
    <name type="common">coppersmith barbet</name>
    <dbReference type="NCBI Taxonomy" id="2585815"/>
    <lineage>
        <taxon>Eukaryota</taxon>
        <taxon>Metazoa</taxon>
        <taxon>Chordata</taxon>
        <taxon>Craniata</taxon>
        <taxon>Vertebrata</taxon>
        <taxon>Euteleostomi</taxon>
        <taxon>Archelosauria</taxon>
        <taxon>Archosauria</taxon>
        <taxon>Dinosauria</taxon>
        <taxon>Saurischia</taxon>
        <taxon>Theropoda</taxon>
        <taxon>Coelurosauria</taxon>
        <taxon>Aves</taxon>
        <taxon>Neognathae</taxon>
        <taxon>Neoaves</taxon>
        <taxon>Telluraves</taxon>
        <taxon>Coraciimorphae</taxon>
        <taxon>Piciformes</taxon>
        <taxon>Megalaimidae</taxon>
        <taxon>Psilopogon</taxon>
    </lineage>
</organism>
<dbReference type="EMBL" id="VWZI01000078">
    <property type="protein sequence ID" value="NXG40606.1"/>
    <property type="molecule type" value="Genomic_DNA"/>
</dbReference>
<dbReference type="GO" id="GO:0004879">
    <property type="term" value="F:nuclear receptor activity"/>
    <property type="evidence" value="ECO:0007669"/>
    <property type="project" value="InterPro"/>
</dbReference>
<dbReference type="Gene3D" id="1.10.565.10">
    <property type="entry name" value="Retinoid X Receptor"/>
    <property type="match status" value="1"/>
</dbReference>
<comment type="subcellular location">
    <subcellularLocation>
        <location evidence="1">Nucleus</location>
    </subcellularLocation>
</comment>
<feature type="non-terminal residue" evidence="7">
    <location>
        <position position="1"/>
    </location>
</feature>
<dbReference type="SUPFAM" id="SSF48508">
    <property type="entry name" value="Nuclear receptor ligand-binding domain"/>
    <property type="match status" value="1"/>
</dbReference>
<keyword evidence="2" id="KW-0805">Transcription regulation</keyword>
<dbReference type="InterPro" id="IPR001723">
    <property type="entry name" value="Nuclear_hrmn_rcpt"/>
</dbReference>
<dbReference type="OrthoDB" id="5771769at2759"/>
<evidence type="ECO:0000313" key="8">
    <source>
        <dbReference type="Proteomes" id="UP000574528"/>
    </source>
</evidence>
<dbReference type="Pfam" id="PF00104">
    <property type="entry name" value="Hormone_recep"/>
    <property type="match status" value="1"/>
</dbReference>
<dbReference type="GO" id="GO:0008142">
    <property type="term" value="F:oxysterol binding"/>
    <property type="evidence" value="ECO:0007669"/>
    <property type="project" value="TreeGrafter"/>
</dbReference>
<evidence type="ECO:0000256" key="4">
    <source>
        <dbReference type="ARBA" id="ARBA00023170"/>
    </source>
</evidence>
<dbReference type="Proteomes" id="UP000574528">
    <property type="component" value="Unassembled WGS sequence"/>
</dbReference>
<keyword evidence="5" id="KW-0539">Nucleus</keyword>
<sequence>THGCSVVLGPSSTTYGCPMMVGPSSTTHGCPVVLGPSSTGAQWCWDPPPPPMGAQCLTQNVLKSYLETCAQRTEELQRRRWETFSSQEVCAYQRQSMAEMWQRCAGRLTEAIQQVVEFAKRLQGFMDLCQHDQIVLLKAGALEVVLVGMCRAFNADNRTVFFEGKYGGTELFRALGRAGDSGRGRGQAEGTASDEELLPGCHDLISSIFDFAQSLCALHCSDSEVAFLCALVLLNASRPWLQEQAKVAVLQGHLEVAFRLLLRRTQREELLARLPPAGRLRALCSQHLEQLQAFHRLHPGLLPAAFPPLYRELFTDAEPPAGA</sequence>
<evidence type="ECO:0000313" key="7">
    <source>
        <dbReference type="EMBL" id="NXG40606.1"/>
    </source>
</evidence>
<reference evidence="7 8" key="1">
    <citation type="submission" date="2019-09" db="EMBL/GenBank/DDBJ databases">
        <title>Bird 10,000 Genomes (B10K) Project - Family phase.</title>
        <authorList>
            <person name="Zhang G."/>
        </authorList>
    </citation>
    <scope>NUCLEOTIDE SEQUENCE [LARGE SCALE GENOMIC DNA]</scope>
    <source>
        <strain evidence="7">B10K-DU-001-24</strain>
        <tissue evidence="7">Muscle</tissue>
    </source>
</reference>
<feature type="domain" description="NR LBD" evidence="6">
    <location>
        <begin position="53"/>
        <end position="317"/>
    </location>
</feature>
<comment type="caution">
    <text evidence="7">The sequence shown here is derived from an EMBL/GenBank/DDBJ whole genome shotgun (WGS) entry which is preliminary data.</text>
</comment>
<evidence type="ECO:0000256" key="3">
    <source>
        <dbReference type="ARBA" id="ARBA00023163"/>
    </source>
</evidence>
<dbReference type="GO" id="GO:0000978">
    <property type="term" value="F:RNA polymerase II cis-regulatory region sequence-specific DNA binding"/>
    <property type="evidence" value="ECO:0007669"/>
    <property type="project" value="TreeGrafter"/>
</dbReference>
<name>A0A7K9BKG8_9PICI</name>
<accession>A0A7K9BKG8</accession>
<proteinExistence type="predicted"/>
<evidence type="ECO:0000259" key="6">
    <source>
        <dbReference type="PROSITE" id="PS51843"/>
    </source>
</evidence>